<evidence type="ECO:0000313" key="8">
    <source>
        <dbReference type="EMBL" id="AEF85953.1"/>
    </source>
</evidence>
<dbReference type="Proteomes" id="UP000009223">
    <property type="component" value="Chromosome"/>
</dbReference>
<dbReference type="STRING" id="545694.TREPR_2003"/>
<evidence type="ECO:0000256" key="2">
    <source>
        <dbReference type="ARBA" id="ARBA00008520"/>
    </source>
</evidence>
<proteinExistence type="inferred from homology"/>
<dbReference type="Gene3D" id="3.40.190.10">
    <property type="entry name" value="Periplasmic binding protein-like II"/>
    <property type="match status" value="2"/>
</dbReference>
<dbReference type="Pfam" id="PF01547">
    <property type="entry name" value="SBP_bac_1"/>
    <property type="match status" value="1"/>
</dbReference>
<dbReference type="EMBL" id="CP001843">
    <property type="protein sequence ID" value="AEF85953.1"/>
    <property type="molecule type" value="Genomic_DNA"/>
</dbReference>
<evidence type="ECO:0000256" key="5">
    <source>
        <dbReference type="ARBA" id="ARBA00023136"/>
    </source>
</evidence>
<evidence type="ECO:0000256" key="7">
    <source>
        <dbReference type="ARBA" id="ARBA00023288"/>
    </source>
</evidence>
<comment type="subcellular location">
    <subcellularLocation>
        <location evidence="1">Periplasm</location>
    </subcellularLocation>
</comment>
<evidence type="ECO:0000256" key="4">
    <source>
        <dbReference type="ARBA" id="ARBA00022729"/>
    </source>
</evidence>
<evidence type="ECO:0000313" key="9">
    <source>
        <dbReference type="Proteomes" id="UP000009223"/>
    </source>
</evidence>
<keyword evidence="9" id="KW-1185">Reference proteome</keyword>
<sequence length="441" mass="48008">MIRTTSTLLIVLLLVGCGKQEPVKLRVLNYTDSTSPAYSTELERVWEAFEKANPEIILEREDLRGESFFNRLETYITAGDLPDVIYAWPSEQAAGLTAPGITELHAKKLLKDLAPLIKKDKLGMTYSPVALDGALQAGGYLGILPRSIGSSHSFYVNNAVLRDAGLSPAKTYDELKAQVPLLAAKGYDTVIIGNQDGWVMPYCLFSLLAGRFCGPRWEQRILSGEAKFTDEDFIAAISFVQNLYRDAVIPMETLNYSYGDVTRRFATGQSAYLIDSQQRAAALVSPDTNGDTLISAEREEDILLRVFPEIRGVKLNNSTSVIPGPGWGIGAQVASNSAKEKAAWGLVKWLSGKEVQTWLLESGAIMTATRTDIEIDSLPLSLLQKAAAGFAGNYSAGTAVISRTFQSRVNVSLNDGLQELGIGTKSAKQVAEAVQRSFEQP</sequence>
<reference evidence="9" key="1">
    <citation type="submission" date="2009-12" db="EMBL/GenBank/DDBJ databases">
        <title>Complete sequence of Treponema primitia strain ZAS-2.</title>
        <authorList>
            <person name="Tetu S.G."/>
            <person name="Matson E."/>
            <person name="Ren Q."/>
            <person name="Seshadri R."/>
            <person name="Elbourne L."/>
            <person name="Hassan K.A."/>
            <person name="Durkin A."/>
            <person name="Radune D."/>
            <person name="Mohamoud Y."/>
            <person name="Shay R."/>
            <person name="Jin S."/>
            <person name="Zhang X."/>
            <person name="Lucey K."/>
            <person name="Ballor N.R."/>
            <person name="Ottesen E."/>
            <person name="Rosenthal R."/>
            <person name="Allen A."/>
            <person name="Leadbetter J.R."/>
            <person name="Paulsen I.T."/>
        </authorList>
    </citation>
    <scope>NUCLEOTIDE SEQUENCE [LARGE SCALE GENOMIC DNA]</scope>
    <source>
        <strain evidence="9">ATCC BAA-887 / DSM 12427 / ZAS-2</strain>
    </source>
</reference>
<comment type="similarity">
    <text evidence="2">Belongs to the bacterial solute-binding protein 1 family.</text>
</comment>
<accession>F5YKD3</accession>
<keyword evidence="3" id="KW-1003">Cell membrane</keyword>
<dbReference type="HOGENOM" id="CLU_031285_12_0_12"/>
<name>F5YKD3_TREPZ</name>
<keyword evidence="4" id="KW-0732">Signal</keyword>
<protein>
    <submittedName>
        <fullName evidence="8">Putative sugar ABC transporter</fullName>
    </submittedName>
</protein>
<dbReference type="OrthoDB" id="9798191at2"/>
<evidence type="ECO:0000256" key="1">
    <source>
        <dbReference type="ARBA" id="ARBA00004418"/>
    </source>
</evidence>
<dbReference type="SUPFAM" id="SSF53850">
    <property type="entry name" value="Periplasmic binding protein-like II"/>
    <property type="match status" value="1"/>
</dbReference>
<reference evidence="8 9" key="2">
    <citation type="journal article" date="2011" name="ISME J.">
        <title>RNA-seq reveals cooperative metabolic interactions between two termite-gut spirochete species in co-culture.</title>
        <authorList>
            <person name="Rosenthal A.Z."/>
            <person name="Matson E.G."/>
            <person name="Eldar A."/>
            <person name="Leadbetter J.R."/>
        </authorList>
    </citation>
    <scope>NUCLEOTIDE SEQUENCE [LARGE SCALE GENOMIC DNA]</scope>
    <source>
        <strain evidence="9">ATCC BAA-887 / DSM 12427 / ZAS-2</strain>
    </source>
</reference>
<keyword evidence="5" id="KW-0472">Membrane</keyword>
<dbReference type="PANTHER" id="PTHR43649">
    <property type="entry name" value="ARABINOSE-BINDING PROTEIN-RELATED"/>
    <property type="match status" value="1"/>
</dbReference>
<dbReference type="InterPro" id="IPR050490">
    <property type="entry name" value="Bact_solute-bd_prot1"/>
</dbReference>
<dbReference type="AlphaFoldDB" id="F5YKD3"/>
<keyword evidence="6" id="KW-0564">Palmitate</keyword>
<dbReference type="eggNOG" id="COG1653">
    <property type="taxonomic scope" value="Bacteria"/>
</dbReference>
<dbReference type="KEGG" id="tpi:TREPR_2003"/>
<gene>
    <name evidence="8" type="ordered locus">TREPR_2003</name>
</gene>
<dbReference type="PANTHER" id="PTHR43649:SF33">
    <property type="entry name" value="POLYGALACTURONAN_RHAMNOGALACTURONAN-BINDING PROTEIN YTCQ"/>
    <property type="match status" value="1"/>
</dbReference>
<dbReference type="GO" id="GO:0042597">
    <property type="term" value="C:periplasmic space"/>
    <property type="evidence" value="ECO:0007669"/>
    <property type="project" value="UniProtKB-SubCell"/>
</dbReference>
<keyword evidence="7" id="KW-0449">Lipoprotein</keyword>
<dbReference type="InterPro" id="IPR006059">
    <property type="entry name" value="SBP"/>
</dbReference>
<evidence type="ECO:0000256" key="6">
    <source>
        <dbReference type="ARBA" id="ARBA00023139"/>
    </source>
</evidence>
<organism evidence="8 9">
    <name type="scientific">Treponema primitia (strain ATCC BAA-887 / DSM 12427 / ZAS-2)</name>
    <dbReference type="NCBI Taxonomy" id="545694"/>
    <lineage>
        <taxon>Bacteria</taxon>
        <taxon>Pseudomonadati</taxon>
        <taxon>Spirochaetota</taxon>
        <taxon>Spirochaetia</taxon>
        <taxon>Spirochaetales</taxon>
        <taxon>Treponemataceae</taxon>
        <taxon>Treponema</taxon>
    </lineage>
</organism>
<dbReference type="PROSITE" id="PS51257">
    <property type="entry name" value="PROKAR_LIPOPROTEIN"/>
    <property type="match status" value="1"/>
</dbReference>
<evidence type="ECO:0000256" key="3">
    <source>
        <dbReference type="ARBA" id="ARBA00022475"/>
    </source>
</evidence>
<dbReference type="RefSeq" id="WP_015708152.1">
    <property type="nucleotide sequence ID" value="NC_015578.1"/>
</dbReference>